<dbReference type="Gene3D" id="3.40.50.1820">
    <property type="entry name" value="alpha/beta hydrolase"/>
    <property type="match status" value="1"/>
</dbReference>
<dbReference type="STRING" id="69004.A0A182QX67"/>
<dbReference type="PANTHER" id="PTHR11559">
    <property type="entry name" value="CARBOXYLESTERASE"/>
    <property type="match status" value="1"/>
</dbReference>
<evidence type="ECO:0000313" key="3">
    <source>
        <dbReference type="EnsemblMetazoa" id="AFAF018660-PA"/>
    </source>
</evidence>
<keyword evidence="1" id="KW-0325">Glycoprotein</keyword>
<dbReference type="Pfam" id="PF00135">
    <property type="entry name" value="COesterase"/>
    <property type="match status" value="1"/>
</dbReference>
<sequence>MDAVIGSEDCLFANIYAPLPFGLSTAAAPNLHPVLGILVVTFNYRLSMIGFLKSEEYNIRGNFGLKDQTMLLRWVNQYIRHFNGDPDRVTLVGHSSGAGAVTHHLYIPQSKHLFHRMIALSGSPLAPWSLLYNHDHCPDNYVNNLNITSEEDFFTKDFREFFIHNRENKYSFQFASSVLRERFTKFKVPILLSETRKEFETLTKFVDALRFFPNFPHDWAESRLSSFNSALEAFTASTVAAGQANNSSEVLQQIANFANLVYPVRRFAKDLIRVLDPATPVYYQRFEYDGRFGQAKHDYYRYFLHHSAYGAMHGDELGYIFSPYIVDKAFAEPEEYREEWTVHWRMVELVANFARYGNPTPTHITSNLNITWPAVNRDSSHLTYLNIDKTLELRSFEDNLSGTVRRTASVRCESDDTQAGLGRRMVVCDVTLASPGGVPGFGYHPGLHGPPEGLHCGSESVN</sequence>
<dbReference type="EMBL" id="AXCN02001633">
    <property type="status" value="NOT_ANNOTATED_CDS"/>
    <property type="molecule type" value="Genomic_DNA"/>
</dbReference>
<dbReference type="VEuPathDB" id="VectorBase:AFAF018660"/>
<name>A0A182QX67_9DIPT</name>
<evidence type="ECO:0000259" key="2">
    <source>
        <dbReference type="Pfam" id="PF00135"/>
    </source>
</evidence>
<proteinExistence type="predicted"/>
<organism evidence="3 4">
    <name type="scientific">Anopheles farauti</name>
    <dbReference type="NCBI Taxonomy" id="69004"/>
    <lineage>
        <taxon>Eukaryota</taxon>
        <taxon>Metazoa</taxon>
        <taxon>Ecdysozoa</taxon>
        <taxon>Arthropoda</taxon>
        <taxon>Hexapoda</taxon>
        <taxon>Insecta</taxon>
        <taxon>Pterygota</taxon>
        <taxon>Neoptera</taxon>
        <taxon>Endopterygota</taxon>
        <taxon>Diptera</taxon>
        <taxon>Nematocera</taxon>
        <taxon>Culicoidea</taxon>
        <taxon>Culicidae</taxon>
        <taxon>Anophelinae</taxon>
        <taxon>Anopheles</taxon>
    </lineage>
</organism>
<dbReference type="InterPro" id="IPR029058">
    <property type="entry name" value="AB_hydrolase_fold"/>
</dbReference>
<dbReference type="AlphaFoldDB" id="A0A182QX67"/>
<keyword evidence="4" id="KW-1185">Reference proteome</keyword>
<protein>
    <recommendedName>
        <fullName evidence="2">Carboxylesterase type B domain-containing protein</fullName>
    </recommendedName>
</protein>
<reference evidence="3" key="2">
    <citation type="submission" date="2020-05" db="UniProtKB">
        <authorList>
            <consortium name="EnsemblMetazoa"/>
        </authorList>
    </citation>
    <scope>IDENTIFICATION</scope>
    <source>
        <strain evidence="3">FAR1</strain>
    </source>
</reference>
<dbReference type="InterPro" id="IPR050309">
    <property type="entry name" value="Type-B_Carboxylest/Lipase"/>
</dbReference>
<accession>A0A182QX67</accession>
<dbReference type="EnsemblMetazoa" id="AFAF018660-RA">
    <property type="protein sequence ID" value="AFAF018660-PA"/>
    <property type="gene ID" value="AFAF018660"/>
</dbReference>
<dbReference type="SUPFAM" id="SSF53474">
    <property type="entry name" value="alpha/beta-Hydrolases"/>
    <property type="match status" value="1"/>
</dbReference>
<evidence type="ECO:0000313" key="4">
    <source>
        <dbReference type="Proteomes" id="UP000075886"/>
    </source>
</evidence>
<evidence type="ECO:0000256" key="1">
    <source>
        <dbReference type="ARBA" id="ARBA00023180"/>
    </source>
</evidence>
<feature type="domain" description="Carboxylesterase type B" evidence="2">
    <location>
        <begin position="31"/>
        <end position="392"/>
    </location>
</feature>
<reference evidence="4" key="1">
    <citation type="submission" date="2014-01" db="EMBL/GenBank/DDBJ databases">
        <title>The Genome Sequence of Anopheles farauti FAR1 (V2).</title>
        <authorList>
            <consortium name="The Broad Institute Genomics Platform"/>
            <person name="Neafsey D.E."/>
            <person name="Besansky N."/>
            <person name="Howell P."/>
            <person name="Walton C."/>
            <person name="Young S.K."/>
            <person name="Zeng Q."/>
            <person name="Gargeya S."/>
            <person name="Fitzgerald M."/>
            <person name="Haas B."/>
            <person name="Abouelleil A."/>
            <person name="Allen A.W."/>
            <person name="Alvarado L."/>
            <person name="Arachchi H.M."/>
            <person name="Berlin A.M."/>
            <person name="Chapman S.B."/>
            <person name="Gainer-Dewar J."/>
            <person name="Goldberg J."/>
            <person name="Griggs A."/>
            <person name="Gujja S."/>
            <person name="Hansen M."/>
            <person name="Howarth C."/>
            <person name="Imamovic A."/>
            <person name="Ireland A."/>
            <person name="Larimer J."/>
            <person name="McCowan C."/>
            <person name="Murphy C."/>
            <person name="Pearson M."/>
            <person name="Poon T.W."/>
            <person name="Priest M."/>
            <person name="Roberts A."/>
            <person name="Saif S."/>
            <person name="Shea T."/>
            <person name="Sisk P."/>
            <person name="Sykes S."/>
            <person name="Wortman J."/>
            <person name="Nusbaum C."/>
            <person name="Birren B."/>
        </authorList>
    </citation>
    <scope>NUCLEOTIDE SEQUENCE [LARGE SCALE GENOMIC DNA]</scope>
    <source>
        <strain evidence="4">FAR1</strain>
    </source>
</reference>
<dbReference type="Proteomes" id="UP000075886">
    <property type="component" value="Unassembled WGS sequence"/>
</dbReference>
<dbReference type="InterPro" id="IPR002018">
    <property type="entry name" value="CarbesteraseB"/>
</dbReference>